<evidence type="ECO:0000313" key="1">
    <source>
        <dbReference type="EMBL" id="TFK37258.1"/>
    </source>
</evidence>
<dbReference type="EMBL" id="ML213609">
    <property type="protein sequence ID" value="TFK37258.1"/>
    <property type="molecule type" value="Genomic_DNA"/>
</dbReference>
<evidence type="ECO:0000313" key="2">
    <source>
        <dbReference type="Proteomes" id="UP000308652"/>
    </source>
</evidence>
<dbReference type="OrthoDB" id="2836053at2759"/>
<dbReference type="Proteomes" id="UP000308652">
    <property type="component" value="Unassembled WGS sequence"/>
</dbReference>
<name>A0A5C3LZE4_9AGAR</name>
<reference evidence="1 2" key="1">
    <citation type="journal article" date="2019" name="Nat. Ecol. Evol.">
        <title>Megaphylogeny resolves global patterns of mushroom evolution.</title>
        <authorList>
            <person name="Varga T."/>
            <person name="Krizsan K."/>
            <person name="Foldi C."/>
            <person name="Dima B."/>
            <person name="Sanchez-Garcia M."/>
            <person name="Sanchez-Ramirez S."/>
            <person name="Szollosi G.J."/>
            <person name="Szarkandi J.G."/>
            <person name="Papp V."/>
            <person name="Albert L."/>
            <person name="Andreopoulos W."/>
            <person name="Angelini C."/>
            <person name="Antonin V."/>
            <person name="Barry K.W."/>
            <person name="Bougher N.L."/>
            <person name="Buchanan P."/>
            <person name="Buyck B."/>
            <person name="Bense V."/>
            <person name="Catcheside P."/>
            <person name="Chovatia M."/>
            <person name="Cooper J."/>
            <person name="Damon W."/>
            <person name="Desjardin D."/>
            <person name="Finy P."/>
            <person name="Geml J."/>
            <person name="Haridas S."/>
            <person name="Hughes K."/>
            <person name="Justo A."/>
            <person name="Karasinski D."/>
            <person name="Kautmanova I."/>
            <person name="Kiss B."/>
            <person name="Kocsube S."/>
            <person name="Kotiranta H."/>
            <person name="LaButti K.M."/>
            <person name="Lechner B.E."/>
            <person name="Liimatainen K."/>
            <person name="Lipzen A."/>
            <person name="Lukacs Z."/>
            <person name="Mihaltcheva S."/>
            <person name="Morgado L.N."/>
            <person name="Niskanen T."/>
            <person name="Noordeloos M.E."/>
            <person name="Ohm R.A."/>
            <person name="Ortiz-Santana B."/>
            <person name="Ovrebo C."/>
            <person name="Racz N."/>
            <person name="Riley R."/>
            <person name="Savchenko A."/>
            <person name="Shiryaev A."/>
            <person name="Soop K."/>
            <person name="Spirin V."/>
            <person name="Szebenyi C."/>
            <person name="Tomsovsky M."/>
            <person name="Tulloss R.E."/>
            <person name="Uehling J."/>
            <person name="Grigoriev I.V."/>
            <person name="Vagvolgyi C."/>
            <person name="Papp T."/>
            <person name="Martin F.M."/>
            <person name="Miettinen O."/>
            <person name="Hibbett D.S."/>
            <person name="Nagy L.G."/>
        </authorList>
    </citation>
    <scope>NUCLEOTIDE SEQUENCE [LARGE SCALE GENOMIC DNA]</scope>
    <source>
        <strain evidence="1 2">CBS 166.37</strain>
    </source>
</reference>
<accession>A0A5C3LZE4</accession>
<sequence>MSISESSVDRCHFPLGLLLHIISTTWSLPLTERERVGIMTSWLLVSKHWNRLTAQVVFKNVHVPNETYYHWHRKFIQEGSPIFDEEMRYHARTNCYSITFACEYRVKLPSHRYPRYDSVPYLREGHLDIFTGLCDVGVKYINSDFCDLDRDWWVYFVPDQAAAVFPNLATVWLDGEKVQTLISEPVDADAFRKFRALPESGPEREEGIDAFALNLLRILLAPEPEKSWEDRCEQTLKVLVMEAAEEFAKETGRTLSAGSSRRESCYMCDSWPEVVAMLEMVAGWYGYSGVIDSSMSKHIRRRTVKDYRTVGTNCMHASHPILLTSDATLWLEDRREAGT</sequence>
<protein>
    <submittedName>
        <fullName evidence="1">Uncharacterized protein</fullName>
    </submittedName>
</protein>
<dbReference type="AlphaFoldDB" id="A0A5C3LZE4"/>
<gene>
    <name evidence="1" type="ORF">BDQ12DRAFT_667193</name>
</gene>
<organism evidence="1 2">
    <name type="scientific">Crucibulum laeve</name>
    <dbReference type="NCBI Taxonomy" id="68775"/>
    <lineage>
        <taxon>Eukaryota</taxon>
        <taxon>Fungi</taxon>
        <taxon>Dikarya</taxon>
        <taxon>Basidiomycota</taxon>
        <taxon>Agaricomycotina</taxon>
        <taxon>Agaricomycetes</taxon>
        <taxon>Agaricomycetidae</taxon>
        <taxon>Agaricales</taxon>
        <taxon>Agaricineae</taxon>
        <taxon>Nidulariaceae</taxon>
        <taxon>Crucibulum</taxon>
    </lineage>
</organism>
<proteinExistence type="predicted"/>
<keyword evidence="2" id="KW-1185">Reference proteome</keyword>